<dbReference type="InterPro" id="IPR042098">
    <property type="entry name" value="TauD-like_sf"/>
</dbReference>
<protein>
    <recommendedName>
        <fullName evidence="6">TauD/TfdA-like domain-containing protein</fullName>
    </recommendedName>
</protein>
<dbReference type="InterPro" id="IPR051178">
    <property type="entry name" value="TfdA_dioxygenase"/>
</dbReference>
<accession>A0ABD3PWE2</accession>
<dbReference type="GO" id="GO:0046872">
    <property type="term" value="F:metal ion binding"/>
    <property type="evidence" value="ECO:0007669"/>
    <property type="project" value="UniProtKB-KW"/>
</dbReference>
<dbReference type="Proteomes" id="UP001516023">
    <property type="component" value="Unassembled WGS sequence"/>
</dbReference>
<keyword evidence="3" id="KW-0223">Dioxygenase</keyword>
<dbReference type="Gene3D" id="3.60.130.10">
    <property type="entry name" value="Clavaminate synthase-like"/>
    <property type="match status" value="1"/>
</dbReference>
<keyword evidence="4" id="KW-0560">Oxidoreductase</keyword>
<evidence type="ECO:0000256" key="3">
    <source>
        <dbReference type="ARBA" id="ARBA00022964"/>
    </source>
</evidence>
<dbReference type="SUPFAM" id="SSF51197">
    <property type="entry name" value="Clavaminate synthase-like"/>
    <property type="match status" value="1"/>
</dbReference>
<name>A0ABD3PWE2_9STRA</name>
<proteinExistence type="inferred from homology"/>
<evidence type="ECO:0000256" key="5">
    <source>
        <dbReference type="ARBA" id="ARBA00023004"/>
    </source>
</evidence>
<dbReference type="PANTHER" id="PTHR43779:SF3">
    <property type="entry name" value="(3R)-3-[(CARBOXYMETHYL)AMINO]FATTY ACID OXYGENASE_DECARBOXYLASE"/>
    <property type="match status" value="1"/>
</dbReference>
<feature type="domain" description="TauD/TfdA-like" evidence="6">
    <location>
        <begin position="24"/>
        <end position="300"/>
    </location>
</feature>
<dbReference type="AlphaFoldDB" id="A0ABD3PWE2"/>
<organism evidence="7 8">
    <name type="scientific">Cyclotella cryptica</name>
    <dbReference type="NCBI Taxonomy" id="29204"/>
    <lineage>
        <taxon>Eukaryota</taxon>
        <taxon>Sar</taxon>
        <taxon>Stramenopiles</taxon>
        <taxon>Ochrophyta</taxon>
        <taxon>Bacillariophyta</taxon>
        <taxon>Coscinodiscophyceae</taxon>
        <taxon>Thalassiosirophycidae</taxon>
        <taxon>Stephanodiscales</taxon>
        <taxon>Stephanodiscaceae</taxon>
        <taxon>Cyclotella</taxon>
    </lineage>
</organism>
<comment type="similarity">
    <text evidence="1">Belongs to the TfdA dioxygenase family.</text>
</comment>
<reference evidence="7 8" key="1">
    <citation type="journal article" date="2020" name="G3 (Bethesda)">
        <title>Improved Reference Genome for Cyclotella cryptica CCMP332, a Model for Cell Wall Morphogenesis, Salinity Adaptation, and Lipid Production in Diatoms (Bacillariophyta).</title>
        <authorList>
            <person name="Roberts W.R."/>
            <person name="Downey K.M."/>
            <person name="Ruck E.C."/>
            <person name="Traller J.C."/>
            <person name="Alverson A.J."/>
        </authorList>
    </citation>
    <scope>NUCLEOTIDE SEQUENCE [LARGE SCALE GENOMIC DNA]</scope>
    <source>
        <strain evidence="7 8">CCMP332</strain>
    </source>
</reference>
<dbReference type="InterPro" id="IPR003819">
    <property type="entry name" value="TauD/TfdA-like"/>
</dbReference>
<evidence type="ECO:0000259" key="6">
    <source>
        <dbReference type="Pfam" id="PF02668"/>
    </source>
</evidence>
<evidence type="ECO:0000256" key="1">
    <source>
        <dbReference type="ARBA" id="ARBA00005896"/>
    </source>
</evidence>
<sequence length="321" mass="36501">MNAGNAKFKSSCSSNAAKFYKALPLNPHFGIEAHDIDLSDPCLLHSDEFISQLKQDLVRYRAILFRSQSLTGQQQVDISASLGTIESTFYKHPKSPHPDIFRVSNDEAEGCTQVGRSGWHIDGTFQTRPFMYQTMYFPSAAEGGDTLFIPLKELYDSFSDEDKTYYNTLWMVTGRGREILLHPLVCKHPFRNEETLLFHCGRPFVWGWCCDHGDINSCKNENNGESYVLNGVDIHKMIDASIIQDQLTQKIESKFHELGIRMKWQRGDFLITDNLGLAHYASEGTQRYRGDVGLRILHRTTIVGNDETVPSKFDGRKSFTA</sequence>
<dbReference type="PANTHER" id="PTHR43779">
    <property type="entry name" value="DIOXYGENASE RV0097-RELATED"/>
    <property type="match status" value="1"/>
</dbReference>
<keyword evidence="2" id="KW-0479">Metal-binding</keyword>
<keyword evidence="5" id="KW-0408">Iron</keyword>
<evidence type="ECO:0000313" key="7">
    <source>
        <dbReference type="EMBL" id="KAL3792041.1"/>
    </source>
</evidence>
<dbReference type="GO" id="GO:0051213">
    <property type="term" value="F:dioxygenase activity"/>
    <property type="evidence" value="ECO:0007669"/>
    <property type="project" value="UniProtKB-KW"/>
</dbReference>
<evidence type="ECO:0000313" key="8">
    <source>
        <dbReference type="Proteomes" id="UP001516023"/>
    </source>
</evidence>
<dbReference type="Pfam" id="PF02668">
    <property type="entry name" value="TauD"/>
    <property type="match status" value="1"/>
</dbReference>
<keyword evidence="8" id="KW-1185">Reference proteome</keyword>
<gene>
    <name evidence="7" type="ORF">HJC23_011206</name>
</gene>
<dbReference type="EMBL" id="JABMIG020000106">
    <property type="protein sequence ID" value="KAL3792041.1"/>
    <property type="molecule type" value="Genomic_DNA"/>
</dbReference>
<evidence type="ECO:0000256" key="4">
    <source>
        <dbReference type="ARBA" id="ARBA00023002"/>
    </source>
</evidence>
<comment type="caution">
    <text evidence="7">The sequence shown here is derived from an EMBL/GenBank/DDBJ whole genome shotgun (WGS) entry which is preliminary data.</text>
</comment>
<evidence type="ECO:0000256" key="2">
    <source>
        <dbReference type="ARBA" id="ARBA00022723"/>
    </source>
</evidence>